<evidence type="ECO:0000313" key="3">
    <source>
        <dbReference type="Proteomes" id="UP001160148"/>
    </source>
</evidence>
<accession>A0AAV0VJV7</accession>
<evidence type="ECO:0008006" key="4">
    <source>
        <dbReference type="Google" id="ProtNLM"/>
    </source>
</evidence>
<dbReference type="AlphaFoldDB" id="A0AAV0VJV7"/>
<keyword evidence="1" id="KW-0472">Membrane</keyword>
<comment type="caution">
    <text evidence="2">The sequence shown here is derived from an EMBL/GenBank/DDBJ whole genome shotgun (WGS) entry which is preliminary data.</text>
</comment>
<dbReference type="EMBL" id="CARXXK010000001">
    <property type="protein sequence ID" value="CAI6343522.1"/>
    <property type="molecule type" value="Genomic_DNA"/>
</dbReference>
<keyword evidence="1" id="KW-1133">Transmembrane helix</keyword>
<dbReference type="Proteomes" id="UP001160148">
    <property type="component" value="Unassembled WGS sequence"/>
</dbReference>
<evidence type="ECO:0000256" key="1">
    <source>
        <dbReference type="SAM" id="Phobius"/>
    </source>
</evidence>
<sequence length="105" mass="11876">MPNSGNNAMPERNVDQWYLLLAILIGVISGVAVCYCSRYTVVLEQLNLEDFLEFVKMAIDVAIDIIRIYEQYLIVSEDGVLVVNLLEFIKMIIVVAIDILRGIAR</sequence>
<reference evidence="2 3" key="1">
    <citation type="submission" date="2023-01" db="EMBL/GenBank/DDBJ databases">
        <authorList>
            <person name="Whitehead M."/>
        </authorList>
    </citation>
    <scope>NUCLEOTIDE SEQUENCE [LARGE SCALE GENOMIC DNA]</scope>
</reference>
<feature type="transmembrane region" description="Helical" evidence="1">
    <location>
        <begin position="81"/>
        <end position="100"/>
    </location>
</feature>
<proteinExistence type="predicted"/>
<protein>
    <recommendedName>
        <fullName evidence="4">Transmembrane protein</fullName>
    </recommendedName>
</protein>
<keyword evidence="3" id="KW-1185">Reference proteome</keyword>
<keyword evidence="1" id="KW-0812">Transmembrane</keyword>
<gene>
    <name evidence="2" type="ORF">MEUPH1_LOCUS777</name>
</gene>
<organism evidence="2 3">
    <name type="scientific">Macrosiphum euphorbiae</name>
    <name type="common">potato aphid</name>
    <dbReference type="NCBI Taxonomy" id="13131"/>
    <lineage>
        <taxon>Eukaryota</taxon>
        <taxon>Metazoa</taxon>
        <taxon>Ecdysozoa</taxon>
        <taxon>Arthropoda</taxon>
        <taxon>Hexapoda</taxon>
        <taxon>Insecta</taxon>
        <taxon>Pterygota</taxon>
        <taxon>Neoptera</taxon>
        <taxon>Paraneoptera</taxon>
        <taxon>Hemiptera</taxon>
        <taxon>Sternorrhyncha</taxon>
        <taxon>Aphidomorpha</taxon>
        <taxon>Aphidoidea</taxon>
        <taxon>Aphididae</taxon>
        <taxon>Macrosiphini</taxon>
        <taxon>Macrosiphum</taxon>
    </lineage>
</organism>
<feature type="transmembrane region" description="Helical" evidence="1">
    <location>
        <begin position="17"/>
        <end position="39"/>
    </location>
</feature>
<evidence type="ECO:0000313" key="2">
    <source>
        <dbReference type="EMBL" id="CAI6343522.1"/>
    </source>
</evidence>
<name>A0AAV0VJV7_9HEMI</name>